<organism evidence="1 2">
    <name type="scientific">Smallanthus sonchifolius</name>
    <dbReference type="NCBI Taxonomy" id="185202"/>
    <lineage>
        <taxon>Eukaryota</taxon>
        <taxon>Viridiplantae</taxon>
        <taxon>Streptophyta</taxon>
        <taxon>Embryophyta</taxon>
        <taxon>Tracheophyta</taxon>
        <taxon>Spermatophyta</taxon>
        <taxon>Magnoliopsida</taxon>
        <taxon>eudicotyledons</taxon>
        <taxon>Gunneridae</taxon>
        <taxon>Pentapetalae</taxon>
        <taxon>asterids</taxon>
        <taxon>campanulids</taxon>
        <taxon>Asterales</taxon>
        <taxon>Asteraceae</taxon>
        <taxon>Asteroideae</taxon>
        <taxon>Heliantheae alliance</taxon>
        <taxon>Millerieae</taxon>
        <taxon>Smallanthus</taxon>
    </lineage>
</organism>
<protein>
    <submittedName>
        <fullName evidence="1">Uncharacterized protein</fullName>
    </submittedName>
</protein>
<gene>
    <name evidence="1" type="ORF">L1987_46600</name>
</gene>
<reference evidence="2" key="1">
    <citation type="journal article" date="2022" name="Mol. Ecol. Resour.">
        <title>The genomes of chicory, endive, great burdock and yacon provide insights into Asteraceae palaeo-polyploidization history and plant inulin production.</title>
        <authorList>
            <person name="Fan W."/>
            <person name="Wang S."/>
            <person name="Wang H."/>
            <person name="Wang A."/>
            <person name="Jiang F."/>
            <person name="Liu H."/>
            <person name="Zhao H."/>
            <person name="Xu D."/>
            <person name="Zhang Y."/>
        </authorList>
    </citation>
    <scope>NUCLEOTIDE SEQUENCE [LARGE SCALE GENOMIC DNA]</scope>
    <source>
        <strain evidence="2">cv. Yunnan</strain>
    </source>
</reference>
<reference evidence="1 2" key="2">
    <citation type="journal article" date="2022" name="Mol. Ecol. Resour.">
        <title>The genomes of chicory, endive, great burdock and yacon provide insights into Asteraceae paleo-polyploidization history and plant inulin production.</title>
        <authorList>
            <person name="Fan W."/>
            <person name="Wang S."/>
            <person name="Wang H."/>
            <person name="Wang A."/>
            <person name="Jiang F."/>
            <person name="Liu H."/>
            <person name="Zhao H."/>
            <person name="Xu D."/>
            <person name="Zhang Y."/>
        </authorList>
    </citation>
    <scope>NUCLEOTIDE SEQUENCE [LARGE SCALE GENOMIC DNA]</scope>
    <source>
        <strain evidence="2">cv. Yunnan</strain>
        <tissue evidence="1">Leaves</tissue>
    </source>
</reference>
<name>A0ACB9G167_9ASTR</name>
<accession>A0ACB9G167</accession>
<keyword evidence="2" id="KW-1185">Reference proteome</keyword>
<sequence>MKTSSILLGIATREKRRFMTTVISHACGTMGYVEPEYVRSGLVTKKDKDGILLLADVAKEYYVNNKLDMLIDPYLWEQMSPNALIRFSTIAYKCLLGRMHRPVMEVVKKELEETLKFEV</sequence>
<evidence type="ECO:0000313" key="1">
    <source>
        <dbReference type="EMBL" id="KAI3776810.1"/>
    </source>
</evidence>
<comment type="caution">
    <text evidence="1">The sequence shown here is derived from an EMBL/GenBank/DDBJ whole genome shotgun (WGS) entry which is preliminary data.</text>
</comment>
<proteinExistence type="predicted"/>
<dbReference type="Proteomes" id="UP001056120">
    <property type="component" value="Linkage Group LG15"/>
</dbReference>
<evidence type="ECO:0000313" key="2">
    <source>
        <dbReference type="Proteomes" id="UP001056120"/>
    </source>
</evidence>
<dbReference type="EMBL" id="CM042032">
    <property type="protein sequence ID" value="KAI3776810.1"/>
    <property type="molecule type" value="Genomic_DNA"/>
</dbReference>